<dbReference type="GO" id="GO:0030170">
    <property type="term" value="F:pyridoxal phosphate binding"/>
    <property type="evidence" value="ECO:0007669"/>
    <property type="project" value="InterPro"/>
</dbReference>
<evidence type="ECO:0000313" key="5">
    <source>
        <dbReference type="EMBL" id="AIZ56125.1"/>
    </source>
</evidence>
<organism evidence="5 6">
    <name type="scientific">Candidatus Methanoplasma termitum</name>
    <dbReference type="NCBI Taxonomy" id="1577791"/>
    <lineage>
        <taxon>Archaea</taxon>
        <taxon>Methanobacteriati</taxon>
        <taxon>Thermoplasmatota</taxon>
        <taxon>Thermoplasmata</taxon>
        <taxon>Methanomassiliicoccales</taxon>
        <taxon>Methanomassiliicoccaceae</taxon>
        <taxon>Candidatus Methanoplasma</taxon>
    </lineage>
</organism>
<evidence type="ECO:0000259" key="4">
    <source>
        <dbReference type="Pfam" id="PF00155"/>
    </source>
</evidence>
<proteinExistence type="inferred from homology"/>
<dbReference type="Gene3D" id="3.40.640.10">
    <property type="entry name" value="Type I PLP-dependent aspartate aminotransferase-like (Major domain)"/>
    <property type="match status" value="1"/>
</dbReference>
<dbReference type="EC" id="2.6.1.-" evidence="3"/>
<dbReference type="PANTHER" id="PTHR42885:SF1">
    <property type="entry name" value="THREONINE-PHOSPHATE DECARBOXYLASE"/>
    <property type="match status" value="1"/>
</dbReference>
<dbReference type="PANTHER" id="PTHR42885">
    <property type="entry name" value="HISTIDINOL-PHOSPHATE AMINOTRANSFERASE-RELATED"/>
    <property type="match status" value="1"/>
</dbReference>
<protein>
    <recommendedName>
        <fullName evidence="3">Aminotransferase</fullName>
        <ecNumber evidence="3">2.6.1.-</ecNumber>
    </recommendedName>
</protein>
<comment type="similarity">
    <text evidence="3">Belongs to the class-I pyridoxal-phosphate-dependent aminotransferase family.</text>
</comment>
<dbReference type="PROSITE" id="PS00105">
    <property type="entry name" value="AA_TRANSFER_CLASS_1"/>
    <property type="match status" value="1"/>
</dbReference>
<keyword evidence="3 5" id="KW-0032">Aminotransferase</keyword>
<dbReference type="Gene3D" id="3.90.1150.10">
    <property type="entry name" value="Aspartate Aminotransferase, domain 1"/>
    <property type="match status" value="1"/>
</dbReference>
<evidence type="ECO:0000256" key="1">
    <source>
        <dbReference type="ARBA" id="ARBA00001933"/>
    </source>
</evidence>
<dbReference type="STRING" id="1577791.Mpt1_c02250"/>
<dbReference type="HOGENOM" id="CLU_017584_3_2_2"/>
<dbReference type="InterPro" id="IPR015424">
    <property type="entry name" value="PyrdxlP-dep_Trfase"/>
</dbReference>
<dbReference type="InterPro" id="IPR015421">
    <property type="entry name" value="PyrdxlP-dep_Trfase_major"/>
</dbReference>
<dbReference type="InterPro" id="IPR015422">
    <property type="entry name" value="PyrdxlP-dep_Trfase_small"/>
</dbReference>
<evidence type="ECO:0000313" key="6">
    <source>
        <dbReference type="Proteomes" id="UP000030787"/>
    </source>
</evidence>
<comment type="cofactor">
    <cofactor evidence="1 3">
        <name>pyridoxal 5'-phosphate</name>
        <dbReference type="ChEBI" id="CHEBI:597326"/>
    </cofactor>
</comment>
<keyword evidence="3 5" id="KW-0808">Transferase</keyword>
<keyword evidence="2" id="KW-0663">Pyridoxal phosphate</keyword>
<sequence>MKYGRKVLTGIPKTVHGGQAWKMKGIEDYSHNLNPFGPPEFLHEIVSTAMEDVGHYPDDNCTELKATLSKIFSLKEENIAIGSGSSEIIRNFPNAFIESGEKAVINRPSFAEYSQQCRLVGAKIEYNELSEEGDFRIDPKGLSSALKKDVKALYICNPNNPTGRIEHRSKILEIVKECQDKGILVFLDETLLELVPNHEEISCAGFVKKYDNLVIAGSLTKSFAIPGIRIGYGMASQHLIEEMDKVRMTWNVGQIEQNVARILMSEHMDYVHKAAAVMAKESKTMHSQLKALGFPIGNVTDSFFYFCSLKEIGIKCAEFQKLMLKEKIMVRDCSSFGERFDSFVRFSVKDRERNEMFVKAVERTMERLG</sequence>
<accession>A0A0A7LAH5</accession>
<dbReference type="GO" id="GO:0008483">
    <property type="term" value="F:transaminase activity"/>
    <property type="evidence" value="ECO:0007669"/>
    <property type="project" value="UniProtKB-KW"/>
</dbReference>
<dbReference type="Pfam" id="PF00155">
    <property type="entry name" value="Aminotran_1_2"/>
    <property type="match status" value="1"/>
</dbReference>
<dbReference type="GeneID" id="24817898"/>
<evidence type="ECO:0000256" key="2">
    <source>
        <dbReference type="ARBA" id="ARBA00022898"/>
    </source>
</evidence>
<dbReference type="AlphaFoldDB" id="A0A0A7LAH5"/>
<dbReference type="InterPro" id="IPR004838">
    <property type="entry name" value="NHTrfase_class1_PyrdxlP-BS"/>
</dbReference>
<dbReference type="KEGG" id="mear:Mpt1_c02250"/>
<dbReference type="CDD" id="cd00609">
    <property type="entry name" value="AAT_like"/>
    <property type="match status" value="1"/>
</dbReference>
<dbReference type="SUPFAM" id="SSF53383">
    <property type="entry name" value="PLP-dependent transferases"/>
    <property type="match status" value="1"/>
</dbReference>
<dbReference type="InterPro" id="IPR004839">
    <property type="entry name" value="Aminotransferase_I/II_large"/>
</dbReference>
<gene>
    <name evidence="5" type="primary">aspC2</name>
    <name evidence="5" type="ORF">Mpt1_c02250</name>
</gene>
<dbReference type="RefSeq" id="WP_048111482.1">
    <property type="nucleotide sequence ID" value="NZ_CP010070.1"/>
</dbReference>
<dbReference type="OrthoDB" id="39225at2157"/>
<name>A0A0A7LAH5_9ARCH</name>
<reference evidence="5 6" key="1">
    <citation type="journal article" date="2014" name="Appl. Environ. Microbiol.">
        <title>Comparative Genome Analysis of 'Candidatus Methanoplasma termitum' Indicates a New Mode of Energy Metabolism in the Seventh Order of Methanogens.</title>
        <authorList>
            <person name="Lang K."/>
            <person name="Schuldes J."/>
            <person name="Klingl A."/>
            <person name="Poehlein A."/>
            <person name="Daniel R."/>
            <person name="Brune A."/>
        </authorList>
    </citation>
    <scope>NUCLEOTIDE SEQUENCE [LARGE SCALE GENOMIC DNA]</scope>
    <source>
        <strain evidence="6">Mpt1</strain>
    </source>
</reference>
<dbReference type="Proteomes" id="UP000030787">
    <property type="component" value="Chromosome"/>
</dbReference>
<keyword evidence="6" id="KW-1185">Reference proteome</keyword>
<feature type="domain" description="Aminotransferase class I/classII large" evidence="4">
    <location>
        <begin position="39"/>
        <end position="360"/>
    </location>
</feature>
<evidence type="ECO:0000256" key="3">
    <source>
        <dbReference type="RuleBase" id="RU000481"/>
    </source>
</evidence>
<dbReference type="EMBL" id="CP010070">
    <property type="protein sequence ID" value="AIZ56125.1"/>
    <property type="molecule type" value="Genomic_DNA"/>
</dbReference>